<dbReference type="Proteomes" id="UP001597375">
    <property type="component" value="Unassembled WGS sequence"/>
</dbReference>
<feature type="chain" id="PRO_5045261716" evidence="1">
    <location>
        <begin position="27"/>
        <end position="420"/>
    </location>
</feature>
<dbReference type="Pfam" id="PF06439">
    <property type="entry name" value="3keto-disac_hyd"/>
    <property type="match status" value="2"/>
</dbReference>
<dbReference type="Gene3D" id="2.60.120.560">
    <property type="entry name" value="Exo-inulinase, domain 1"/>
    <property type="match status" value="2"/>
</dbReference>
<keyword evidence="1" id="KW-0732">Signal</keyword>
<dbReference type="InterPro" id="IPR010496">
    <property type="entry name" value="AL/BT2_dom"/>
</dbReference>
<name>A0ABW5D3W8_9BACT</name>
<dbReference type="EMBL" id="JBHUIT010000002">
    <property type="protein sequence ID" value="MFD2255703.1"/>
    <property type="molecule type" value="Genomic_DNA"/>
</dbReference>
<evidence type="ECO:0000256" key="1">
    <source>
        <dbReference type="SAM" id="SignalP"/>
    </source>
</evidence>
<keyword evidence="4" id="KW-1185">Reference proteome</keyword>
<dbReference type="RefSeq" id="WP_386818359.1">
    <property type="nucleotide sequence ID" value="NZ_JBHUIT010000002.1"/>
</dbReference>
<organism evidence="3 4">
    <name type="scientific">Luteolibacter algae</name>
    <dbReference type="NCBI Taxonomy" id="454151"/>
    <lineage>
        <taxon>Bacteria</taxon>
        <taxon>Pseudomonadati</taxon>
        <taxon>Verrucomicrobiota</taxon>
        <taxon>Verrucomicrobiia</taxon>
        <taxon>Verrucomicrobiales</taxon>
        <taxon>Verrucomicrobiaceae</taxon>
        <taxon>Luteolibacter</taxon>
    </lineage>
</organism>
<feature type="domain" description="3-keto-alpha-glucoside-1,2-lyase/3-keto-2-hydroxy-glucal hydratase" evidence="2">
    <location>
        <begin position="31"/>
        <end position="199"/>
    </location>
</feature>
<accession>A0ABW5D3W8</accession>
<evidence type="ECO:0000259" key="2">
    <source>
        <dbReference type="Pfam" id="PF06439"/>
    </source>
</evidence>
<reference evidence="4" key="1">
    <citation type="journal article" date="2019" name="Int. J. Syst. Evol. Microbiol.">
        <title>The Global Catalogue of Microorganisms (GCM) 10K type strain sequencing project: providing services to taxonomists for standard genome sequencing and annotation.</title>
        <authorList>
            <consortium name="The Broad Institute Genomics Platform"/>
            <consortium name="The Broad Institute Genome Sequencing Center for Infectious Disease"/>
            <person name="Wu L."/>
            <person name="Ma J."/>
        </authorList>
    </citation>
    <scope>NUCLEOTIDE SEQUENCE [LARGE SCALE GENOMIC DNA]</scope>
    <source>
        <strain evidence="4">CGMCC 4.7106</strain>
    </source>
</reference>
<proteinExistence type="predicted"/>
<sequence>MKNLSFVFSATLAAFALCGSSHTVSAEPENFRLLFNGRDLSGWRGGSAKISTDGSITTEQAGALLSTKATYNSYILDLDFLHETGSKGELGLHFPRPEDVTDQELTIQLYDSDTSSAGSLKGLDNARVRALKPAGEWNDLRVILANRKITVILNGVEVLNSDLGELAIQHPDHHGLKAKAGHIALSGDQGKNRFRNINIVEIPLHANEAGVRQAGFQPLIVGSELTGWRSEDPEGKNHWFVANKILKYPGDHSGDAHLWTKQSFKDFTLVFDWRWAGDGELSQKPVVMANGLEKIGLDGKKILIGTDEHNSGVFLRGSKKSQVNLWNRISGSGEIHGYRIDPRQSPETREAVTPMRRADHEAGSWNRMMIQVKGQTVNVSLNSDVIIENAILDEMPLEGPIGFQSYGYAIDFANIWVRCE</sequence>
<feature type="domain" description="3-keto-alpha-glucoside-1,2-lyase/3-keto-2-hydroxy-glucal hydratase" evidence="2">
    <location>
        <begin position="215"/>
        <end position="418"/>
    </location>
</feature>
<evidence type="ECO:0000313" key="4">
    <source>
        <dbReference type="Proteomes" id="UP001597375"/>
    </source>
</evidence>
<evidence type="ECO:0000313" key="3">
    <source>
        <dbReference type="EMBL" id="MFD2255703.1"/>
    </source>
</evidence>
<feature type="signal peptide" evidence="1">
    <location>
        <begin position="1"/>
        <end position="26"/>
    </location>
</feature>
<comment type="caution">
    <text evidence="3">The sequence shown here is derived from an EMBL/GenBank/DDBJ whole genome shotgun (WGS) entry which is preliminary data.</text>
</comment>
<protein>
    <submittedName>
        <fullName evidence="3">DUF1080 domain-containing protein</fullName>
    </submittedName>
</protein>
<gene>
    <name evidence="3" type="ORF">ACFSSA_03360</name>
</gene>